<feature type="region of interest" description="Disordered" evidence="2">
    <location>
        <begin position="88"/>
        <end position="113"/>
    </location>
</feature>
<feature type="compositionally biased region" description="Low complexity" evidence="2">
    <location>
        <begin position="92"/>
        <end position="103"/>
    </location>
</feature>
<organism evidence="4 5">
    <name type="scientific">Brachybacterium hainanense</name>
    <dbReference type="NCBI Taxonomy" id="1541174"/>
    <lineage>
        <taxon>Bacteria</taxon>
        <taxon>Bacillati</taxon>
        <taxon>Actinomycetota</taxon>
        <taxon>Actinomycetes</taxon>
        <taxon>Micrococcales</taxon>
        <taxon>Dermabacteraceae</taxon>
        <taxon>Brachybacterium</taxon>
    </lineage>
</organism>
<dbReference type="InterPro" id="IPR016035">
    <property type="entry name" value="Acyl_Trfase/lysoPLipase"/>
</dbReference>
<reference evidence="4 5" key="1">
    <citation type="submission" date="2024-09" db="EMBL/GenBank/DDBJ databases">
        <authorList>
            <person name="Sun Q."/>
            <person name="Mori K."/>
        </authorList>
    </citation>
    <scope>NUCLEOTIDE SEQUENCE [LARGE SCALE GENOMIC DNA]</scope>
    <source>
        <strain evidence="4 5">CICC 10874</strain>
    </source>
</reference>
<keyword evidence="5" id="KW-1185">Reference proteome</keyword>
<proteinExistence type="predicted"/>
<name>A0ABV6REE9_9MICO</name>
<sequence length="320" mass="32629">MHTAPPSSSSDVFSAPAPAPDVRALVLGGGGSTGNAWLIGVLAGLAEGGADVSAPELTIGTSAGATAAAQLIGRSPAELYQAVLETPPMHGTAAPSASSAPRSPATPPGPAGAASALARITGIITDSADLPDFRRRIGADALARGEQAGPQHSRRWRGIVAARLSTAEWPQRRVVLTAVDARTGEEVLLDRDSGVDLVDAVAASCASGPAYRLGGRRLIDGGFRIGAENADLASGCGRVLVLSPLGGRSLHPRTWGTLLEDRVGTLCAQGSQVRVLVPDVAHDHLFGANAMNAALRPEAARVGRDQGLLNAPQVAELWRC</sequence>
<dbReference type="InterPro" id="IPR002641">
    <property type="entry name" value="PNPLA_dom"/>
</dbReference>
<feature type="domain" description="PNPLA" evidence="3">
    <location>
        <begin position="25"/>
        <end position="224"/>
    </location>
</feature>
<dbReference type="RefSeq" id="WP_376981485.1">
    <property type="nucleotide sequence ID" value="NZ_JBHLSV010000016.1"/>
</dbReference>
<evidence type="ECO:0000256" key="2">
    <source>
        <dbReference type="SAM" id="MobiDB-lite"/>
    </source>
</evidence>
<dbReference type="Gene3D" id="3.40.1090.10">
    <property type="entry name" value="Cytosolic phospholipase A2 catalytic domain"/>
    <property type="match status" value="1"/>
</dbReference>
<dbReference type="Proteomes" id="UP001589793">
    <property type="component" value="Unassembled WGS sequence"/>
</dbReference>
<evidence type="ECO:0000313" key="5">
    <source>
        <dbReference type="Proteomes" id="UP001589793"/>
    </source>
</evidence>
<dbReference type="SUPFAM" id="SSF52151">
    <property type="entry name" value="FabD/lysophospholipase-like"/>
    <property type="match status" value="1"/>
</dbReference>
<dbReference type="Pfam" id="PF01734">
    <property type="entry name" value="Patatin"/>
    <property type="match status" value="1"/>
</dbReference>
<dbReference type="EMBL" id="JBHLSV010000016">
    <property type="protein sequence ID" value="MFC0674934.1"/>
    <property type="molecule type" value="Genomic_DNA"/>
</dbReference>
<evidence type="ECO:0000256" key="1">
    <source>
        <dbReference type="ARBA" id="ARBA00023098"/>
    </source>
</evidence>
<gene>
    <name evidence="4" type="ORF">ACFFF6_13280</name>
</gene>
<evidence type="ECO:0000313" key="4">
    <source>
        <dbReference type="EMBL" id="MFC0674934.1"/>
    </source>
</evidence>
<keyword evidence="1" id="KW-0443">Lipid metabolism</keyword>
<accession>A0ABV6REE9</accession>
<protein>
    <submittedName>
        <fullName evidence="4">Patatin-like phospholipase family protein</fullName>
    </submittedName>
</protein>
<evidence type="ECO:0000259" key="3">
    <source>
        <dbReference type="Pfam" id="PF01734"/>
    </source>
</evidence>
<comment type="caution">
    <text evidence="4">The sequence shown here is derived from an EMBL/GenBank/DDBJ whole genome shotgun (WGS) entry which is preliminary data.</text>
</comment>